<dbReference type="GO" id="GO:0000287">
    <property type="term" value="F:magnesium ion binding"/>
    <property type="evidence" value="ECO:0007669"/>
    <property type="project" value="TreeGrafter"/>
</dbReference>
<feature type="binding site" evidence="4">
    <location>
        <position position="64"/>
    </location>
    <ligand>
        <name>substrate</name>
    </ligand>
</feature>
<accession>A0A1I2Z2Z3</accession>
<feature type="binding site" evidence="5">
    <location>
        <position position="127"/>
    </location>
    <ligand>
        <name>Mg(2+)</name>
        <dbReference type="ChEBI" id="CHEBI:18420"/>
    </ligand>
</feature>
<reference evidence="8" key="1">
    <citation type="submission" date="2016-10" db="EMBL/GenBank/DDBJ databases">
        <authorList>
            <person name="Varghese N."/>
            <person name="Submissions S."/>
        </authorList>
    </citation>
    <scope>NUCLEOTIDE SEQUENCE [LARGE SCALE GENOMIC DNA]</scope>
    <source>
        <strain evidence="8">DSM 17038</strain>
    </source>
</reference>
<feature type="domain" description="HpcH/HpaI aldolase/citrate lyase" evidence="6">
    <location>
        <begin position="5"/>
        <end position="223"/>
    </location>
</feature>
<evidence type="ECO:0000256" key="3">
    <source>
        <dbReference type="ARBA" id="ARBA00022842"/>
    </source>
</evidence>
<dbReference type="AlphaFoldDB" id="A0A1I2Z2Z3"/>
<comment type="cofactor">
    <cofactor evidence="1">
        <name>Mg(2+)</name>
        <dbReference type="ChEBI" id="CHEBI:18420"/>
    </cofactor>
</comment>
<keyword evidence="7" id="KW-0456">Lyase</keyword>
<dbReference type="InterPro" id="IPR005000">
    <property type="entry name" value="Aldolase/citrate-lyase_domain"/>
</dbReference>
<gene>
    <name evidence="7" type="ORF">SAMN05660649_04743</name>
</gene>
<feature type="binding site" evidence="5">
    <location>
        <position position="154"/>
    </location>
    <ligand>
        <name>Mg(2+)</name>
        <dbReference type="ChEBI" id="CHEBI:18420"/>
    </ligand>
</feature>
<organism evidence="7 8">
    <name type="scientific">Desulfotruncus arcticus DSM 17038</name>
    <dbReference type="NCBI Taxonomy" id="1121424"/>
    <lineage>
        <taxon>Bacteria</taxon>
        <taxon>Bacillati</taxon>
        <taxon>Bacillota</taxon>
        <taxon>Clostridia</taxon>
        <taxon>Eubacteriales</taxon>
        <taxon>Desulfallaceae</taxon>
        <taxon>Desulfotruncus</taxon>
    </lineage>
</organism>
<feature type="binding site" evidence="4">
    <location>
        <position position="127"/>
    </location>
    <ligand>
        <name>substrate</name>
    </ligand>
</feature>
<evidence type="ECO:0000259" key="6">
    <source>
        <dbReference type="Pfam" id="PF03328"/>
    </source>
</evidence>
<evidence type="ECO:0000313" key="8">
    <source>
        <dbReference type="Proteomes" id="UP000199337"/>
    </source>
</evidence>
<protein>
    <submittedName>
        <fullName evidence="7">Citrate lyase subunit beta / citryl-CoA lyase</fullName>
    </submittedName>
</protein>
<evidence type="ECO:0000256" key="5">
    <source>
        <dbReference type="PIRSR" id="PIRSR015582-2"/>
    </source>
</evidence>
<dbReference type="PANTHER" id="PTHR32308:SF0">
    <property type="entry name" value="HPCH_HPAI ALDOLASE_CITRATE LYASE DOMAIN-CONTAINING PROTEIN"/>
    <property type="match status" value="1"/>
</dbReference>
<dbReference type="Proteomes" id="UP000199337">
    <property type="component" value="Unassembled WGS sequence"/>
</dbReference>
<dbReference type="Pfam" id="PF03328">
    <property type="entry name" value="HpcH_HpaI"/>
    <property type="match status" value="1"/>
</dbReference>
<name>A0A1I2Z2Z3_9FIRM</name>
<dbReference type="GO" id="GO:0016829">
    <property type="term" value="F:lyase activity"/>
    <property type="evidence" value="ECO:0007669"/>
    <property type="project" value="UniProtKB-KW"/>
</dbReference>
<dbReference type="STRING" id="341036.SAMN05660649_04743"/>
<keyword evidence="3 5" id="KW-0460">Magnesium</keyword>
<dbReference type="InterPro" id="IPR011206">
    <property type="entry name" value="Citrate_lyase_beta/mcl1/mcl2"/>
</dbReference>
<dbReference type="Gene3D" id="3.20.20.60">
    <property type="entry name" value="Phosphoenolpyruvate-binding domains"/>
    <property type="match status" value="1"/>
</dbReference>
<evidence type="ECO:0000256" key="4">
    <source>
        <dbReference type="PIRSR" id="PIRSR015582-1"/>
    </source>
</evidence>
<dbReference type="PANTHER" id="PTHR32308">
    <property type="entry name" value="LYASE BETA SUBUNIT, PUTATIVE (AFU_ORTHOLOGUE AFUA_4G13030)-RELATED"/>
    <property type="match status" value="1"/>
</dbReference>
<evidence type="ECO:0000256" key="2">
    <source>
        <dbReference type="ARBA" id="ARBA00022723"/>
    </source>
</evidence>
<dbReference type="InterPro" id="IPR040442">
    <property type="entry name" value="Pyrv_kinase-like_dom_sf"/>
</dbReference>
<sequence>MAMYRCILFAPGVDRKKITKAFSLDTDAVVLDLEDAVAISEKDQARSVVQEVINTEKLPPSFVRVNGVRTSHILKDLQAVVNPKVLGIMLAKAESGEEVRMADWLIGLLEEERGIPRGALELIPFIESTRGIEKASEIAAACPRVKRLALGGNDYTADTWTTYSEDGTELFFARSKLIVASSSAGIDPPIDTVCPFIKNIDSLRQDALRARKMGFQGKLVIHPAQIEPVINVFSPTAEEIATAQRIVAAFEEAEANGTGVIQLDGKMVEYPIVNRARQILSTVK</sequence>
<dbReference type="GO" id="GO:0006107">
    <property type="term" value="P:oxaloacetate metabolic process"/>
    <property type="evidence" value="ECO:0007669"/>
    <property type="project" value="TreeGrafter"/>
</dbReference>
<dbReference type="OrthoDB" id="9786940at2"/>
<dbReference type="InterPro" id="IPR015813">
    <property type="entry name" value="Pyrv/PenolPyrv_kinase-like_dom"/>
</dbReference>
<keyword evidence="2 5" id="KW-0479">Metal-binding</keyword>
<evidence type="ECO:0000313" key="7">
    <source>
        <dbReference type="EMBL" id="SFH32268.1"/>
    </source>
</evidence>
<evidence type="ECO:0000256" key="1">
    <source>
        <dbReference type="ARBA" id="ARBA00001946"/>
    </source>
</evidence>
<dbReference type="SUPFAM" id="SSF51621">
    <property type="entry name" value="Phosphoenolpyruvate/pyruvate domain"/>
    <property type="match status" value="1"/>
</dbReference>
<keyword evidence="8" id="KW-1185">Reference proteome</keyword>
<proteinExistence type="predicted"/>
<dbReference type="PIRSF" id="PIRSF015582">
    <property type="entry name" value="Cit_lyase_B"/>
    <property type="match status" value="1"/>
</dbReference>
<dbReference type="EMBL" id="FOOX01000024">
    <property type="protein sequence ID" value="SFH32268.1"/>
    <property type="molecule type" value="Genomic_DNA"/>
</dbReference>